<reference evidence="1" key="1">
    <citation type="submission" date="2023-12" db="EMBL/GenBank/DDBJ databases">
        <title>Genome assembly of Anisodus tanguticus.</title>
        <authorList>
            <person name="Wang Y.-J."/>
        </authorList>
    </citation>
    <scope>NUCLEOTIDE SEQUENCE</scope>
    <source>
        <strain evidence="1">KB-2021</strain>
        <tissue evidence="1">Leaf</tissue>
    </source>
</reference>
<accession>A0AAE1SUS6</accession>
<keyword evidence="2" id="KW-1185">Reference proteome</keyword>
<comment type="caution">
    <text evidence="1">The sequence shown here is derived from an EMBL/GenBank/DDBJ whole genome shotgun (WGS) entry which is preliminary data.</text>
</comment>
<evidence type="ECO:0000313" key="1">
    <source>
        <dbReference type="EMBL" id="KAK4377249.1"/>
    </source>
</evidence>
<organism evidence="1 2">
    <name type="scientific">Anisodus tanguticus</name>
    <dbReference type="NCBI Taxonomy" id="243964"/>
    <lineage>
        <taxon>Eukaryota</taxon>
        <taxon>Viridiplantae</taxon>
        <taxon>Streptophyta</taxon>
        <taxon>Embryophyta</taxon>
        <taxon>Tracheophyta</taxon>
        <taxon>Spermatophyta</taxon>
        <taxon>Magnoliopsida</taxon>
        <taxon>eudicotyledons</taxon>
        <taxon>Gunneridae</taxon>
        <taxon>Pentapetalae</taxon>
        <taxon>asterids</taxon>
        <taxon>lamiids</taxon>
        <taxon>Solanales</taxon>
        <taxon>Solanaceae</taxon>
        <taxon>Solanoideae</taxon>
        <taxon>Hyoscyameae</taxon>
        <taxon>Anisodus</taxon>
    </lineage>
</organism>
<protein>
    <submittedName>
        <fullName evidence="1">Uncharacterized protein</fullName>
    </submittedName>
</protein>
<sequence length="159" mass="18040">MDSFPTFSLSTLSDSAQQMLSVLDILDNVDLLHWTLPIDKSPTTSQVVSPQIIFKSTEPNNVRSGVRLSQQVNKDRHCRKRYPLKLTKPDGLANGIHSNNIQVNRARRCQKCHPLKRSHLEGCDKQSRASMKNINNQHAGLGTWKWVKAITGEKRKDQI</sequence>
<dbReference type="AlphaFoldDB" id="A0AAE1SUS6"/>
<dbReference type="Proteomes" id="UP001291623">
    <property type="component" value="Unassembled WGS sequence"/>
</dbReference>
<gene>
    <name evidence="1" type="ORF">RND71_003545</name>
</gene>
<evidence type="ECO:0000313" key="2">
    <source>
        <dbReference type="Proteomes" id="UP001291623"/>
    </source>
</evidence>
<proteinExistence type="predicted"/>
<dbReference type="EMBL" id="JAVYJV010000002">
    <property type="protein sequence ID" value="KAK4377249.1"/>
    <property type="molecule type" value="Genomic_DNA"/>
</dbReference>
<name>A0AAE1SUS6_9SOLA</name>